<sequence>MCVESVVEGSKSLLYTGRGCPIVGLQGLFTVSRLELPVISHGSSDGTFNVGMHTWTPQFIITSHGIIPHCSDSFIADVHTKCSSRMERTSWFTCDVGIASFAADQALLLMI</sequence>
<name>A0A1C9ZRR9_9CHLO</name>
<accession>A0A1C9ZRR9</accession>
<proteinExistence type="evidence at transcript level"/>
<organism evidence="1">
    <name type="scientific">Ulva partita</name>
    <dbReference type="NCBI Taxonomy" id="1605170"/>
    <lineage>
        <taxon>Eukaryota</taxon>
        <taxon>Viridiplantae</taxon>
        <taxon>Chlorophyta</taxon>
        <taxon>core chlorophytes</taxon>
        <taxon>Ulvophyceae</taxon>
        <taxon>OUU clade</taxon>
        <taxon>Ulvales</taxon>
        <taxon>Ulvaceae</taxon>
        <taxon>Ulva</taxon>
    </lineage>
</organism>
<dbReference type="EMBL" id="LC088540">
    <property type="protein sequence ID" value="BAV58228.1"/>
    <property type="molecule type" value="mRNA"/>
</dbReference>
<dbReference type="AlphaFoldDB" id="A0A1C9ZRR9"/>
<gene>
    <name evidence="1" type="primary">7231m</name>
</gene>
<protein>
    <submittedName>
        <fullName evidence="1">Uncharacterized protein</fullName>
    </submittedName>
</protein>
<evidence type="ECO:0000313" key="1">
    <source>
        <dbReference type="EMBL" id="BAV58228.1"/>
    </source>
</evidence>
<reference evidence="1" key="1">
    <citation type="submission" date="2015-10" db="EMBL/GenBank/DDBJ databases">
        <title>Evolution of the mating-type locus in an isomorphic haploid-diploid life cycle and isogamy.</title>
        <authorList>
            <person name="Yamazaki T."/>
            <person name="Suzuki R."/>
            <person name="Ichihara K."/>
            <person name="Toyoda A."/>
            <person name="Kuwano K."/>
            <person name="Kawano S."/>
        </authorList>
    </citation>
    <scope>NUCLEOTIDE SEQUENCE</scope>
    <source>
        <strain evidence="1">MGEC-2</strain>
    </source>
</reference>